<dbReference type="EMBL" id="HBFK01005605">
    <property type="protein sequence ID" value="CAD8736883.1"/>
    <property type="molecule type" value="Transcribed_RNA"/>
</dbReference>
<evidence type="ECO:0000256" key="5">
    <source>
        <dbReference type="PROSITE-ProRule" id="PRU00808"/>
    </source>
</evidence>
<dbReference type="Gene3D" id="3.60.20.10">
    <property type="entry name" value="Glutamine Phosphoribosylpyrophosphate, subunit 1, domain 1"/>
    <property type="match status" value="1"/>
</dbReference>
<dbReference type="InterPro" id="IPR023332">
    <property type="entry name" value="Proteasome_alpha-type"/>
</dbReference>
<organism evidence="8">
    <name type="scientific">Hemiselmis andersenii</name>
    <name type="common">Cryptophyte alga</name>
    <dbReference type="NCBI Taxonomy" id="464988"/>
    <lineage>
        <taxon>Eukaryota</taxon>
        <taxon>Cryptophyceae</taxon>
        <taxon>Cryptomonadales</taxon>
        <taxon>Hemiselmidaceae</taxon>
        <taxon>Hemiselmis</taxon>
    </lineage>
</organism>
<comment type="subcellular location">
    <subcellularLocation>
        <location evidence="6">Cytoplasm</location>
    </subcellularLocation>
    <subcellularLocation>
        <location evidence="6">Nucleus</location>
    </subcellularLocation>
</comment>
<dbReference type="FunFam" id="3.60.20.10:FF:000028">
    <property type="entry name" value="Proteasome subunit alpha type"/>
    <property type="match status" value="1"/>
</dbReference>
<protein>
    <recommendedName>
        <fullName evidence="6">Proteasome subunit alpha type</fullName>
    </recommendedName>
</protein>
<dbReference type="SMART" id="SM00948">
    <property type="entry name" value="Proteasome_A_N"/>
    <property type="match status" value="1"/>
</dbReference>
<comment type="similarity">
    <text evidence="5 6">Belongs to the peptidase T1A family.</text>
</comment>
<evidence type="ECO:0000313" key="9">
    <source>
        <dbReference type="EMBL" id="CAD8945758.1"/>
    </source>
</evidence>
<dbReference type="Pfam" id="PF00227">
    <property type="entry name" value="Proteasome"/>
    <property type="match status" value="1"/>
</dbReference>
<sequence length="235" mass="25681">MGDSDYSFSLTTFSPSGKLVQIEYALNAVAAGSTSLGIKATNGVVVATEKKVSSPLVDESTVKKITEIDKHIGMVYSGMGPDSRVLVGKARKIAQRYMLTYGEPIPTNQLVREIASVMQEFTQSGGVRPFGVSLLVIGSDDKGPMMYQVDPSGSYWPWKACAIGKNMVNAKTFLEKRYNDDIELEDAIHTAILTLKEGFEGQISENNIEIGIVNDQKKFRTLTPAEILDYLGEVE</sequence>
<proteinExistence type="inferred from homology"/>
<keyword evidence="4 6" id="KW-0539">Nucleus</keyword>
<dbReference type="InterPro" id="IPR000426">
    <property type="entry name" value="Proteasome_asu_N"/>
</dbReference>
<dbReference type="GO" id="GO:0005737">
    <property type="term" value="C:cytoplasm"/>
    <property type="evidence" value="ECO:0007669"/>
    <property type="project" value="UniProtKB-SubCell"/>
</dbReference>
<evidence type="ECO:0000256" key="2">
    <source>
        <dbReference type="ARBA" id="ARBA00022490"/>
    </source>
</evidence>
<evidence type="ECO:0000313" key="8">
    <source>
        <dbReference type="EMBL" id="CAD8736883.1"/>
    </source>
</evidence>
<keyword evidence="2 6" id="KW-0963">Cytoplasm</keyword>
<dbReference type="Pfam" id="PF10584">
    <property type="entry name" value="Proteasome_A_N"/>
    <property type="match status" value="1"/>
</dbReference>
<feature type="domain" description="Proteasome alpha-type subunits" evidence="7">
    <location>
        <begin position="6"/>
        <end position="28"/>
    </location>
</feature>
<dbReference type="PROSITE" id="PS00388">
    <property type="entry name" value="PROTEASOME_ALPHA_1"/>
    <property type="match status" value="1"/>
</dbReference>
<reference evidence="8" key="1">
    <citation type="submission" date="2021-01" db="EMBL/GenBank/DDBJ databases">
        <authorList>
            <person name="Corre E."/>
            <person name="Pelletier E."/>
            <person name="Niang G."/>
            <person name="Scheremetjew M."/>
            <person name="Finn R."/>
            <person name="Kale V."/>
            <person name="Holt S."/>
            <person name="Cochrane G."/>
            <person name="Meng A."/>
            <person name="Brown T."/>
            <person name="Cohen L."/>
        </authorList>
    </citation>
    <scope>NUCLEOTIDE SEQUENCE</scope>
    <source>
        <strain evidence="8">CCMP441</strain>
        <strain evidence="9">CCMP644</strain>
    </source>
</reference>
<dbReference type="NCBIfam" id="NF003075">
    <property type="entry name" value="PRK03996.1"/>
    <property type="match status" value="1"/>
</dbReference>
<gene>
    <name evidence="9" type="ORF">HAND00432_LOCUS275</name>
    <name evidence="10" type="ORF">HAND00432_LOCUS276</name>
    <name evidence="8" type="ORF">HAND1043_LOCUS3375</name>
</gene>
<dbReference type="EMBL" id="HBFX01000480">
    <property type="protein sequence ID" value="CAD8945758.1"/>
    <property type="molecule type" value="Transcribed_RNA"/>
</dbReference>
<dbReference type="InterPro" id="IPR029055">
    <property type="entry name" value="Ntn_hydrolases_N"/>
</dbReference>
<evidence type="ECO:0000313" key="10">
    <source>
        <dbReference type="EMBL" id="CAD8945759.1"/>
    </source>
</evidence>
<dbReference type="CDD" id="cd03750">
    <property type="entry name" value="proteasome_alpha_type_2"/>
    <property type="match status" value="1"/>
</dbReference>
<comment type="subunit">
    <text evidence="6">The 26S proteasome consists of a 20S proteasome core and two 19S regulatory subunits.</text>
</comment>
<evidence type="ECO:0000256" key="4">
    <source>
        <dbReference type="ARBA" id="ARBA00023242"/>
    </source>
</evidence>
<name>A0A6T8HNG5_HEMAN</name>
<dbReference type="InterPro" id="IPR050115">
    <property type="entry name" value="Proteasome_alpha"/>
</dbReference>
<evidence type="ECO:0000259" key="7">
    <source>
        <dbReference type="PROSITE" id="PS00388"/>
    </source>
</evidence>
<dbReference type="PANTHER" id="PTHR11599">
    <property type="entry name" value="PROTEASOME SUBUNIT ALPHA/BETA"/>
    <property type="match status" value="1"/>
</dbReference>
<dbReference type="AlphaFoldDB" id="A0A6T8HNG5"/>
<evidence type="ECO:0000256" key="1">
    <source>
        <dbReference type="ARBA" id="ARBA00002000"/>
    </source>
</evidence>
<dbReference type="EMBL" id="HBFX01000481">
    <property type="protein sequence ID" value="CAD8945759.1"/>
    <property type="molecule type" value="Transcribed_RNA"/>
</dbReference>
<dbReference type="GO" id="GO:0006511">
    <property type="term" value="P:ubiquitin-dependent protein catabolic process"/>
    <property type="evidence" value="ECO:0007669"/>
    <property type="project" value="InterPro"/>
</dbReference>
<evidence type="ECO:0000256" key="3">
    <source>
        <dbReference type="ARBA" id="ARBA00022942"/>
    </source>
</evidence>
<dbReference type="SUPFAM" id="SSF56235">
    <property type="entry name" value="N-terminal nucleophile aminohydrolases (Ntn hydrolases)"/>
    <property type="match status" value="1"/>
</dbReference>
<accession>A0A6T8HNG5</accession>
<dbReference type="GO" id="GO:0005634">
    <property type="term" value="C:nucleus"/>
    <property type="evidence" value="ECO:0007669"/>
    <property type="project" value="UniProtKB-SubCell"/>
</dbReference>
<dbReference type="InterPro" id="IPR001353">
    <property type="entry name" value="Proteasome_sua/b"/>
</dbReference>
<keyword evidence="3 5" id="KW-0647">Proteasome</keyword>
<dbReference type="PROSITE" id="PS51475">
    <property type="entry name" value="PROTEASOME_ALPHA_2"/>
    <property type="match status" value="1"/>
</dbReference>
<evidence type="ECO:0000256" key="6">
    <source>
        <dbReference type="RuleBase" id="RU000551"/>
    </source>
</evidence>
<dbReference type="GO" id="GO:0019773">
    <property type="term" value="C:proteasome core complex, alpha-subunit complex"/>
    <property type="evidence" value="ECO:0007669"/>
    <property type="project" value="UniProtKB-UniRule"/>
</dbReference>
<comment type="function">
    <text evidence="1">The proteasome is a multicatalytic proteinase complex which is characterized by its ability to cleave peptides with Arg, Phe, Tyr, Leu, and Glu adjacent to the leaving group at neutral or slightly basic pH. The proteasome has an ATP-dependent proteolytic activity.</text>
</comment>